<gene>
    <name evidence="1" type="ORF">ESZ91_02730</name>
</gene>
<dbReference type="RefSeq" id="WP_129223890.1">
    <property type="nucleotide sequence ID" value="NZ_SDOZ01000002.1"/>
</dbReference>
<evidence type="ECO:0000313" key="2">
    <source>
        <dbReference type="Proteomes" id="UP000291269"/>
    </source>
</evidence>
<dbReference type="InterPro" id="IPR050275">
    <property type="entry name" value="PGM_Phosphatase"/>
</dbReference>
<dbReference type="GO" id="GO:0005737">
    <property type="term" value="C:cytoplasm"/>
    <property type="evidence" value="ECO:0007669"/>
    <property type="project" value="TreeGrafter"/>
</dbReference>
<dbReference type="InterPro" id="IPR013078">
    <property type="entry name" value="His_Pase_superF_clade-1"/>
</dbReference>
<evidence type="ECO:0000313" key="1">
    <source>
        <dbReference type="EMBL" id="RXZ61319.1"/>
    </source>
</evidence>
<dbReference type="InterPro" id="IPR029033">
    <property type="entry name" value="His_PPase_superfam"/>
</dbReference>
<organism evidence="1 2">
    <name type="scientific">Candidatus Borkfalkia ceftriaxoniphila</name>
    <dbReference type="NCBI Taxonomy" id="2508949"/>
    <lineage>
        <taxon>Bacteria</taxon>
        <taxon>Bacillati</taxon>
        <taxon>Bacillota</taxon>
        <taxon>Clostridia</taxon>
        <taxon>Christensenellales</taxon>
        <taxon>Christensenellaceae</taxon>
        <taxon>Candidatus Borkfalkia</taxon>
    </lineage>
</organism>
<keyword evidence="2" id="KW-1185">Reference proteome</keyword>
<dbReference type="EMBL" id="SDOZ01000002">
    <property type="protein sequence ID" value="RXZ61319.1"/>
    <property type="molecule type" value="Genomic_DNA"/>
</dbReference>
<comment type="caution">
    <text evidence="1">The sequence shown here is derived from an EMBL/GenBank/DDBJ whole genome shotgun (WGS) entry which is preliminary data.</text>
</comment>
<dbReference type="Proteomes" id="UP000291269">
    <property type="component" value="Unassembled WGS sequence"/>
</dbReference>
<protein>
    <submittedName>
        <fullName evidence="1">Histidine phosphatase family protein</fullName>
    </submittedName>
</protein>
<accession>A0A4Q2KBE9</accession>
<reference evidence="1 2" key="1">
    <citation type="journal article" date="2019" name="Gut">
        <title>Antibiotics-induced monodominance of a novel gut bacterial order.</title>
        <authorList>
            <person name="Hildebrand F."/>
            <person name="Moitinho-Silva L."/>
            <person name="Blasche S."/>
            <person name="Jahn M.T."/>
            <person name="Gossmann T.I."/>
            <person name="Heuerta-Cepas J."/>
            <person name="Hercog R."/>
            <person name="Luetge M."/>
            <person name="Bahram M."/>
            <person name="Pryszlak A."/>
            <person name="Alves R.J."/>
            <person name="Waszak S.M."/>
            <person name="Zhu A."/>
            <person name="Ye L."/>
            <person name="Costea P.I."/>
            <person name="Aalvink S."/>
            <person name="Belzer C."/>
            <person name="Forslund S.K."/>
            <person name="Sunagawa S."/>
            <person name="Hentschel U."/>
            <person name="Merten C."/>
            <person name="Patil K.R."/>
            <person name="Benes V."/>
            <person name="Bork P."/>
        </authorList>
    </citation>
    <scope>NUCLEOTIDE SEQUENCE [LARGE SCALE GENOMIC DNA]</scope>
    <source>
        <strain evidence="1 2">HDS1380</strain>
    </source>
</reference>
<dbReference type="PANTHER" id="PTHR48100:SF1">
    <property type="entry name" value="HISTIDINE PHOSPHATASE FAMILY PROTEIN-RELATED"/>
    <property type="match status" value="1"/>
</dbReference>
<dbReference type="CDD" id="cd07067">
    <property type="entry name" value="HP_PGM_like"/>
    <property type="match status" value="1"/>
</dbReference>
<dbReference type="PANTHER" id="PTHR48100">
    <property type="entry name" value="BROAD-SPECIFICITY PHOSPHATASE YOR283W-RELATED"/>
    <property type="match status" value="1"/>
</dbReference>
<dbReference type="GO" id="GO:0016791">
    <property type="term" value="F:phosphatase activity"/>
    <property type="evidence" value="ECO:0007669"/>
    <property type="project" value="TreeGrafter"/>
</dbReference>
<name>A0A4Q2KBE9_9FIRM</name>
<dbReference type="Pfam" id="PF00300">
    <property type="entry name" value="His_Phos_1"/>
    <property type="match status" value="1"/>
</dbReference>
<dbReference type="SMART" id="SM00855">
    <property type="entry name" value="PGAM"/>
    <property type="match status" value="1"/>
</dbReference>
<dbReference type="Gene3D" id="3.40.50.1240">
    <property type="entry name" value="Phosphoglycerate mutase-like"/>
    <property type="match status" value="1"/>
</dbReference>
<dbReference type="AlphaFoldDB" id="A0A4Q2KBE9"/>
<sequence length="189" mass="20747">MNDLYFIRHGKTAGNEQKRYIGRTDEPLSALGRAELAEKDAPFAEIVAVSPLVRCVESAKILYPHAKQFVVNGFRECDFGDFEGKNYAELSDNADYQEWIDSNGTLPFPHGEQPLAFRARCVEAFGDFANTLRNGQSAALVVHGGTIMAILSALALPKKDFYDWHIGNGQGVAAVWNGRTLAVGGALWQ</sequence>
<dbReference type="SUPFAM" id="SSF53254">
    <property type="entry name" value="Phosphoglycerate mutase-like"/>
    <property type="match status" value="1"/>
</dbReference>
<proteinExistence type="predicted"/>
<dbReference type="OrthoDB" id="9783269at2"/>